<organism evidence="3 4">
    <name type="scientific">Mya arenaria</name>
    <name type="common">Soft-shell clam</name>
    <dbReference type="NCBI Taxonomy" id="6604"/>
    <lineage>
        <taxon>Eukaryota</taxon>
        <taxon>Metazoa</taxon>
        <taxon>Spiralia</taxon>
        <taxon>Lophotrochozoa</taxon>
        <taxon>Mollusca</taxon>
        <taxon>Bivalvia</taxon>
        <taxon>Autobranchia</taxon>
        <taxon>Heteroconchia</taxon>
        <taxon>Euheterodonta</taxon>
        <taxon>Imparidentia</taxon>
        <taxon>Neoheterodontei</taxon>
        <taxon>Myida</taxon>
        <taxon>Myoidea</taxon>
        <taxon>Myidae</taxon>
        <taxon>Mya</taxon>
    </lineage>
</organism>
<evidence type="ECO:0000256" key="1">
    <source>
        <dbReference type="SAM" id="MobiDB-lite"/>
    </source>
</evidence>
<keyword evidence="2" id="KW-0472">Membrane</keyword>
<dbReference type="Proteomes" id="UP001164746">
    <property type="component" value="Chromosome 16"/>
</dbReference>
<keyword evidence="2" id="KW-0812">Transmembrane</keyword>
<accession>A0ABY7G6L8</accession>
<sequence>MNPVLNLPSPSLFICVLVAVGTWCALLLFRSLDSSSTNNEDSKRRTQQVNKEIEDHTRENHALSDKIRAQEEELQKSKEREKRLEKKIKELEEECDRMKESSFRWGPELKRRKEELRVERAKLEVYAMRLDGDQKKLQEIAKESDNDKK</sequence>
<keyword evidence="2" id="KW-1133">Transmembrane helix</keyword>
<evidence type="ECO:0000256" key="2">
    <source>
        <dbReference type="SAM" id="Phobius"/>
    </source>
</evidence>
<feature type="transmembrane region" description="Helical" evidence="2">
    <location>
        <begin position="12"/>
        <end position="29"/>
    </location>
</feature>
<keyword evidence="4" id="KW-1185">Reference proteome</keyword>
<feature type="non-terminal residue" evidence="3">
    <location>
        <position position="1"/>
    </location>
</feature>
<evidence type="ECO:0000313" key="3">
    <source>
        <dbReference type="EMBL" id="WAR29004.1"/>
    </source>
</evidence>
<proteinExistence type="predicted"/>
<name>A0ABY7G6L8_MYAAR</name>
<gene>
    <name evidence="3" type="ORF">MAR_002572</name>
</gene>
<reference evidence="3" key="1">
    <citation type="submission" date="2022-11" db="EMBL/GenBank/DDBJ databases">
        <title>Centuries of genome instability and evolution in soft-shell clam transmissible cancer (bioRxiv).</title>
        <authorList>
            <person name="Hart S.F.M."/>
            <person name="Yonemitsu M.A."/>
            <person name="Giersch R.M."/>
            <person name="Beal B.F."/>
            <person name="Arriagada G."/>
            <person name="Davis B.W."/>
            <person name="Ostrander E.A."/>
            <person name="Goff S.P."/>
            <person name="Metzger M.J."/>
        </authorList>
    </citation>
    <scope>NUCLEOTIDE SEQUENCE</scope>
    <source>
        <strain evidence="3">MELC-2E11</strain>
        <tissue evidence="3">Siphon/mantle</tissue>
    </source>
</reference>
<feature type="compositionally biased region" description="Basic and acidic residues" evidence="1">
    <location>
        <begin position="51"/>
        <end position="82"/>
    </location>
</feature>
<evidence type="ECO:0000313" key="4">
    <source>
        <dbReference type="Proteomes" id="UP001164746"/>
    </source>
</evidence>
<dbReference type="EMBL" id="CP111027">
    <property type="protein sequence ID" value="WAR29004.1"/>
    <property type="molecule type" value="Genomic_DNA"/>
</dbReference>
<feature type="region of interest" description="Disordered" evidence="1">
    <location>
        <begin position="34"/>
        <end position="82"/>
    </location>
</feature>
<protein>
    <submittedName>
        <fullName evidence="3">Uncharacterized protein</fullName>
    </submittedName>
</protein>